<evidence type="ECO:0000313" key="4">
    <source>
        <dbReference type="Proteomes" id="UP000655287"/>
    </source>
</evidence>
<feature type="transmembrane region" description="Helical" evidence="2">
    <location>
        <begin position="72"/>
        <end position="91"/>
    </location>
</feature>
<evidence type="ECO:0000313" key="3">
    <source>
        <dbReference type="EMBL" id="GII79599.1"/>
    </source>
</evidence>
<feature type="transmembrane region" description="Helical" evidence="2">
    <location>
        <begin position="45"/>
        <end position="66"/>
    </location>
</feature>
<feature type="region of interest" description="Disordered" evidence="1">
    <location>
        <begin position="1"/>
        <end position="39"/>
    </location>
</feature>
<dbReference type="InterPro" id="IPR019681">
    <property type="entry name" value="DUF2530"/>
</dbReference>
<evidence type="ECO:0000256" key="2">
    <source>
        <dbReference type="SAM" id="Phobius"/>
    </source>
</evidence>
<proteinExistence type="predicted"/>
<reference evidence="3" key="1">
    <citation type="submission" date="2021-01" db="EMBL/GenBank/DDBJ databases">
        <title>Whole genome shotgun sequence of Sphaerisporangium rufum NBRC 109079.</title>
        <authorList>
            <person name="Komaki H."/>
            <person name="Tamura T."/>
        </authorList>
    </citation>
    <scope>NUCLEOTIDE SEQUENCE</scope>
    <source>
        <strain evidence="3">NBRC 109079</strain>
    </source>
</reference>
<evidence type="ECO:0000256" key="1">
    <source>
        <dbReference type="SAM" id="MobiDB-lite"/>
    </source>
</evidence>
<dbReference type="AlphaFoldDB" id="A0A919R4M2"/>
<feature type="region of interest" description="Disordered" evidence="1">
    <location>
        <begin position="98"/>
        <end position="141"/>
    </location>
</feature>
<dbReference type="EMBL" id="BOOU01000059">
    <property type="protein sequence ID" value="GII79599.1"/>
    <property type="molecule type" value="Genomic_DNA"/>
</dbReference>
<organism evidence="3 4">
    <name type="scientific">Sphaerisporangium rufum</name>
    <dbReference type="NCBI Taxonomy" id="1381558"/>
    <lineage>
        <taxon>Bacteria</taxon>
        <taxon>Bacillati</taxon>
        <taxon>Actinomycetota</taxon>
        <taxon>Actinomycetes</taxon>
        <taxon>Streptosporangiales</taxon>
        <taxon>Streptosporangiaceae</taxon>
        <taxon>Sphaerisporangium</taxon>
    </lineage>
</organism>
<feature type="compositionally biased region" description="Pro residues" evidence="1">
    <location>
        <begin position="108"/>
        <end position="123"/>
    </location>
</feature>
<keyword evidence="4" id="KW-1185">Reference proteome</keyword>
<name>A0A919R4M2_9ACTN</name>
<dbReference type="Proteomes" id="UP000655287">
    <property type="component" value="Unassembled WGS sequence"/>
</dbReference>
<gene>
    <name evidence="3" type="ORF">Sru01_45810</name>
</gene>
<accession>A0A919R4M2</accession>
<sequence>MDISDARKGYPTHRAPWQTLSPRLEPVNVPRPPDDPAPLETNDTVTVLAGTGLWVIALVVLLAAGPPAGHEWWIWTCVAGVGLGLFGCLFIRHLDRRRAQGGGDTAPHPAPAVPDPAGPPAPRTPAAAEPGEDPVRGPATP</sequence>
<protein>
    <recommendedName>
        <fullName evidence="5">DUF2530 domain-containing protein</fullName>
    </recommendedName>
</protein>
<keyword evidence="2" id="KW-0472">Membrane</keyword>
<comment type="caution">
    <text evidence="3">The sequence shown here is derived from an EMBL/GenBank/DDBJ whole genome shotgun (WGS) entry which is preliminary data.</text>
</comment>
<dbReference type="Pfam" id="PF10745">
    <property type="entry name" value="DUF2530"/>
    <property type="match status" value="1"/>
</dbReference>
<keyword evidence="2" id="KW-0812">Transmembrane</keyword>
<evidence type="ECO:0008006" key="5">
    <source>
        <dbReference type="Google" id="ProtNLM"/>
    </source>
</evidence>
<keyword evidence="2" id="KW-1133">Transmembrane helix</keyword>